<reference evidence="1 2" key="1">
    <citation type="journal article" date="2020" name="Cell">
        <title>Large-Scale Comparative Analyses of Tick Genomes Elucidate Their Genetic Diversity and Vector Capacities.</title>
        <authorList>
            <consortium name="Tick Genome and Microbiome Consortium (TIGMIC)"/>
            <person name="Jia N."/>
            <person name="Wang J."/>
            <person name="Shi W."/>
            <person name="Du L."/>
            <person name="Sun Y."/>
            <person name="Zhan W."/>
            <person name="Jiang J.F."/>
            <person name="Wang Q."/>
            <person name="Zhang B."/>
            <person name="Ji P."/>
            <person name="Bell-Sakyi L."/>
            <person name="Cui X.M."/>
            <person name="Yuan T.T."/>
            <person name="Jiang B.G."/>
            <person name="Yang W.F."/>
            <person name="Lam T.T."/>
            <person name="Chang Q.C."/>
            <person name="Ding S.J."/>
            <person name="Wang X.J."/>
            <person name="Zhu J.G."/>
            <person name="Ruan X.D."/>
            <person name="Zhao L."/>
            <person name="Wei J.T."/>
            <person name="Ye R.Z."/>
            <person name="Que T.C."/>
            <person name="Du C.H."/>
            <person name="Zhou Y.H."/>
            <person name="Cheng J.X."/>
            <person name="Dai P.F."/>
            <person name="Guo W.B."/>
            <person name="Han X.H."/>
            <person name="Huang E.J."/>
            <person name="Li L.F."/>
            <person name="Wei W."/>
            <person name="Gao Y.C."/>
            <person name="Liu J.Z."/>
            <person name="Shao H.Z."/>
            <person name="Wang X."/>
            <person name="Wang C.C."/>
            <person name="Yang T.C."/>
            <person name="Huo Q.B."/>
            <person name="Li W."/>
            <person name="Chen H.Y."/>
            <person name="Chen S.E."/>
            <person name="Zhou L.G."/>
            <person name="Ni X.B."/>
            <person name="Tian J.H."/>
            <person name="Sheng Y."/>
            <person name="Liu T."/>
            <person name="Pan Y.S."/>
            <person name="Xia L.Y."/>
            <person name="Li J."/>
            <person name="Zhao F."/>
            <person name="Cao W.C."/>
        </authorList>
    </citation>
    <scope>NUCLEOTIDE SEQUENCE [LARGE SCALE GENOMIC DNA]</scope>
    <source>
        <strain evidence="1">Iper-2018</strain>
    </source>
</reference>
<proteinExistence type="predicted"/>
<feature type="non-terminal residue" evidence="1">
    <location>
        <position position="1"/>
    </location>
</feature>
<keyword evidence="2" id="KW-1185">Reference proteome</keyword>
<accession>A0AC60Q7Y5</accession>
<gene>
    <name evidence="1" type="ORF">HPB47_023122</name>
</gene>
<comment type="caution">
    <text evidence="1">The sequence shown here is derived from an EMBL/GenBank/DDBJ whole genome shotgun (WGS) entry which is preliminary data.</text>
</comment>
<evidence type="ECO:0000313" key="2">
    <source>
        <dbReference type="Proteomes" id="UP000805193"/>
    </source>
</evidence>
<name>A0AC60Q7Y5_IXOPE</name>
<sequence length="727" mass="79677">VEATKVLLLYTDAAAYIHKAAHLLKAFYPQMLPSKAVFLKAPSRVRVFKEMLPDVPLPPEPVVTRWGTWLEAVEYYNCYFSDIKAVINVDESVAVTKAQAVLSKQGPPAAFRSPRWPPMSPRPKDLSGSCTAPMESSEGLPWPRCMSWLLCLSWDEADMDSGRAELSLHVGAAQGAAAASPPPDASMNLQDDLQAGRPVFFRVDLRSAAHEEGCGAPAAAGQTRAPGDENASDEAAAKPPEERRPNRERRSKEEPQLPLGVYMACLSLNKEASNYTLVLKPKAVKPRAAGSAQSVPSPSTGAEVERPDVASRPGSTPSQFLGSEEGDLSLRAHRPPYSSPNSPVPFTPVQRQSSSPATCENCQSPSGSSDAGERKEKPRRRDRTERCCSEEITALGCGEDAEDTAMSRPGCAAKKGSRYSLGSCLGSRGQRAFKTGEHRRRFSLTLPSALLNLFRRRRGSSPSVRNSASQTEPYLGEAVCYGAQASGSPYAVRALPPLPAGCSSVCDRLSAASDAASTTSDESDRRSMDYAASIEKVKDCGWYWGPISGETAERLLSQEPDGSFVVRDSSDEHYIFSLTFKLNGLVRHVRIEHDQGNFSFGCLQKFQSHTIVDFIENAVEHSRSGRYLFFLHRRPILGPMRVQLLHPVSRFKQVQSLQHLCRFSILKSIRRDLIDSLPLPARLRAYLNTPHYYSEELADLAHPAFASHAFPATLVRDQSLEALFRQS</sequence>
<protein>
    <submittedName>
        <fullName evidence="1">Uncharacterized protein</fullName>
    </submittedName>
</protein>
<dbReference type="EMBL" id="JABSTQ010009364">
    <property type="protein sequence ID" value="KAG0429984.1"/>
    <property type="molecule type" value="Genomic_DNA"/>
</dbReference>
<organism evidence="1 2">
    <name type="scientific">Ixodes persulcatus</name>
    <name type="common">Taiga tick</name>
    <dbReference type="NCBI Taxonomy" id="34615"/>
    <lineage>
        <taxon>Eukaryota</taxon>
        <taxon>Metazoa</taxon>
        <taxon>Ecdysozoa</taxon>
        <taxon>Arthropoda</taxon>
        <taxon>Chelicerata</taxon>
        <taxon>Arachnida</taxon>
        <taxon>Acari</taxon>
        <taxon>Parasitiformes</taxon>
        <taxon>Ixodida</taxon>
        <taxon>Ixodoidea</taxon>
        <taxon>Ixodidae</taxon>
        <taxon>Ixodinae</taxon>
        <taxon>Ixodes</taxon>
    </lineage>
</organism>
<dbReference type="Proteomes" id="UP000805193">
    <property type="component" value="Unassembled WGS sequence"/>
</dbReference>
<evidence type="ECO:0000313" key="1">
    <source>
        <dbReference type="EMBL" id="KAG0429984.1"/>
    </source>
</evidence>